<accession>A0A3A8G343</accession>
<evidence type="ECO:0000256" key="1">
    <source>
        <dbReference type="SAM" id="Coils"/>
    </source>
</evidence>
<feature type="coiled-coil region" evidence="1">
    <location>
        <begin position="421"/>
        <end position="448"/>
    </location>
</feature>
<name>A0A3A8G343_9GAMM</name>
<keyword evidence="1" id="KW-0175">Coiled coil</keyword>
<dbReference type="AlphaFoldDB" id="A0A3A8G343"/>
<sequence>MAGSDILSRIQVLLDADTANFSEGMQKAKGESKSTFESIRENANKMGTAVAAGSIAAVGALLTMADAQARQAQEIEIAAYKAQASTTEIQKYGVAARQVGIETDQLADIYKDFNEKVGEMITAGSGGMVDWMEQVAVKTEGGAQGAMRLAREMSTLSGPAAMGIYVAKMEEANLSLDQQNFLMESMASESQMLLPLYKDNAEQVRLWGDAAERTGMILDEQGIQKAAEFRVQSELLKMQLEGAKTQLVQAVIPAFVDIADAFNTGDKEARAMASGGEVLANILRGVAAIAIGLYTTVNLVANSMAGVVASATTAMNAVDMAAQAKNAKWYDKLPGVKLFKASVMVTADFKTPDGIIADMKDKNARIAEEGAAMIGKVFDNSVSEAAAKMAKIYGEGNTVQSKATQGTKDWIDKQNEATKASAALNKALQEQNRILEEQKRDREQISKAYASDFQNLVWDESSELERIRKAGFTPAEQEKYLALVKQRFDAESAEYFKNLNLELNQYKWTEEKKLQYAYEMDREIAANDVKIADEVREAKLKFLDEQYAYQQKQMELNSAKELLQVKKLWMDASDYAEQYYALVREEILNTASYSPEMKDTLIKQANIQQGVEQNAERKGVWDDYQGRFGNRDYYAEDQALLKKALDKELITEQEYLTKRSMLQAEFGEGYLSSTADVLKSVLGEESSYYQAAFAMAQGMAAAKVALNAPETYSNVYNAVSGIPYVGPYIAPVVAAGAVAVQLAQAAMVGNVKLTGMAHDGIDNIPEEGTWLLDGGERVLNSKQNEDLTKYLANKQTTPAQQAAQNLQINNILDPSIVGDFMGTSSGTKTFMNFIKNNRSSIKAMIA</sequence>
<proteinExistence type="predicted"/>
<evidence type="ECO:0008006" key="4">
    <source>
        <dbReference type="Google" id="ProtNLM"/>
    </source>
</evidence>
<gene>
    <name evidence="2" type="ORF">D7V64_08160</name>
</gene>
<organism evidence="2 3">
    <name type="scientific">Acinetobacter cumulans</name>
    <dbReference type="NCBI Taxonomy" id="2136182"/>
    <lineage>
        <taxon>Bacteria</taxon>
        <taxon>Pseudomonadati</taxon>
        <taxon>Pseudomonadota</taxon>
        <taxon>Gammaproteobacteria</taxon>
        <taxon>Moraxellales</taxon>
        <taxon>Moraxellaceae</taxon>
        <taxon>Acinetobacter</taxon>
    </lineage>
</organism>
<reference evidence="2 3" key="1">
    <citation type="submission" date="2018-09" db="EMBL/GenBank/DDBJ databases">
        <title>The draft genome of Acinetobacter spp. strains.</title>
        <authorList>
            <person name="Qin J."/>
            <person name="Feng Y."/>
            <person name="Zong Z."/>
        </authorList>
    </citation>
    <scope>NUCLEOTIDE SEQUENCE [LARGE SCALE GENOMIC DNA]</scope>
    <source>
        <strain evidence="2 3">WCHAc060002</strain>
    </source>
</reference>
<comment type="caution">
    <text evidence="2">The sequence shown here is derived from an EMBL/GenBank/DDBJ whole genome shotgun (WGS) entry which is preliminary data.</text>
</comment>
<protein>
    <recommendedName>
        <fullName evidence="4">Phage tail tape measure protein</fullName>
    </recommendedName>
</protein>
<dbReference type="Proteomes" id="UP000281084">
    <property type="component" value="Unassembled WGS sequence"/>
</dbReference>
<evidence type="ECO:0000313" key="3">
    <source>
        <dbReference type="Proteomes" id="UP000281084"/>
    </source>
</evidence>
<dbReference type="RefSeq" id="WP_120367384.1">
    <property type="nucleotide sequence ID" value="NZ_RAXZ01000008.1"/>
</dbReference>
<evidence type="ECO:0000313" key="2">
    <source>
        <dbReference type="EMBL" id="RKG52959.1"/>
    </source>
</evidence>
<dbReference type="EMBL" id="RAXZ01000008">
    <property type="protein sequence ID" value="RKG52959.1"/>
    <property type="molecule type" value="Genomic_DNA"/>
</dbReference>